<reference evidence="1 2" key="1">
    <citation type="submission" date="2024-05" db="EMBL/GenBank/DDBJ databases">
        <title>Haplotype-resolved chromosome-level genome assembly of Huyou (Citrus changshanensis).</title>
        <authorList>
            <person name="Miao C."/>
            <person name="Chen W."/>
            <person name="Wu Y."/>
            <person name="Wang L."/>
            <person name="Zhao S."/>
            <person name="Grierson D."/>
            <person name="Xu C."/>
            <person name="Chen K."/>
        </authorList>
    </citation>
    <scope>NUCLEOTIDE SEQUENCE [LARGE SCALE GENOMIC DNA]</scope>
    <source>
        <strain evidence="1">01-14</strain>
        <tissue evidence="1">Leaf</tissue>
    </source>
</reference>
<proteinExistence type="predicted"/>
<dbReference type="EMBL" id="JBCGBO010000005">
    <property type="protein sequence ID" value="KAK9197704.1"/>
    <property type="molecule type" value="Genomic_DNA"/>
</dbReference>
<keyword evidence="2" id="KW-1185">Reference proteome</keyword>
<protein>
    <submittedName>
        <fullName evidence="1">Uncharacterized protein</fullName>
    </submittedName>
</protein>
<dbReference type="AlphaFoldDB" id="A0AAP0QJZ1"/>
<dbReference type="Proteomes" id="UP001428341">
    <property type="component" value="Unassembled WGS sequence"/>
</dbReference>
<accession>A0AAP0QJZ1</accession>
<name>A0AAP0QJZ1_9ROSI</name>
<sequence length="50" mass="5821">MASEASIHGPREVYAKQGENILLYQYKYKGESRDEDDEVTSITRFESCYL</sequence>
<gene>
    <name evidence="1" type="ORF">WN944_012887</name>
</gene>
<evidence type="ECO:0000313" key="1">
    <source>
        <dbReference type="EMBL" id="KAK9197704.1"/>
    </source>
</evidence>
<evidence type="ECO:0000313" key="2">
    <source>
        <dbReference type="Proteomes" id="UP001428341"/>
    </source>
</evidence>
<comment type="caution">
    <text evidence="1">The sequence shown here is derived from an EMBL/GenBank/DDBJ whole genome shotgun (WGS) entry which is preliminary data.</text>
</comment>
<organism evidence="1 2">
    <name type="scientific">Citrus x changshan-huyou</name>
    <dbReference type="NCBI Taxonomy" id="2935761"/>
    <lineage>
        <taxon>Eukaryota</taxon>
        <taxon>Viridiplantae</taxon>
        <taxon>Streptophyta</taxon>
        <taxon>Embryophyta</taxon>
        <taxon>Tracheophyta</taxon>
        <taxon>Spermatophyta</taxon>
        <taxon>Magnoliopsida</taxon>
        <taxon>eudicotyledons</taxon>
        <taxon>Gunneridae</taxon>
        <taxon>Pentapetalae</taxon>
        <taxon>rosids</taxon>
        <taxon>malvids</taxon>
        <taxon>Sapindales</taxon>
        <taxon>Rutaceae</taxon>
        <taxon>Aurantioideae</taxon>
        <taxon>Citrus</taxon>
    </lineage>
</organism>